<dbReference type="EMBL" id="JAOYEY010000028">
    <property type="protein sequence ID" value="MCV9884997.1"/>
    <property type="molecule type" value="Genomic_DNA"/>
</dbReference>
<reference evidence="2 3" key="1">
    <citation type="submission" date="2022-10" db="EMBL/GenBank/DDBJ databases">
        <title>Draft genome assembly of moderately radiation resistant bacterium Metabacillus halosaccharovorans.</title>
        <authorList>
            <person name="Pal S."/>
            <person name="Gopinathan A."/>
        </authorList>
    </citation>
    <scope>NUCLEOTIDE SEQUENCE [LARGE SCALE GENOMIC DNA]</scope>
    <source>
        <strain evidence="2 3">VITHBRA001</strain>
    </source>
</reference>
<protein>
    <submittedName>
        <fullName evidence="2">Uncharacterized protein</fullName>
    </submittedName>
</protein>
<sequence>MAYWYFDKDVDWLGLLAHIFLIPPVNVIFLNGFLSKSSPQRQLAYIALWTCFVLIYEYTAILPEPIGFFHLGWWEVWYDIFVAPVLFIILLGYYKYILILEKRVLDSRNT</sequence>
<evidence type="ECO:0000313" key="3">
    <source>
        <dbReference type="Proteomes" id="UP001526147"/>
    </source>
</evidence>
<evidence type="ECO:0000313" key="2">
    <source>
        <dbReference type="EMBL" id="MCV9884997.1"/>
    </source>
</evidence>
<feature type="transmembrane region" description="Helical" evidence="1">
    <location>
        <begin position="76"/>
        <end position="94"/>
    </location>
</feature>
<keyword evidence="1" id="KW-0812">Transmembrane</keyword>
<evidence type="ECO:0000256" key="1">
    <source>
        <dbReference type="SAM" id="Phobius"/>
    </source>
</evidence>
<keyword evidence="1" id="KW-1133">Transmembrane helix</keyword>
<accession>A0ABT3DEB4</accession>
<comment type="caution">
    <text evidence="2">The sequence shown here is derived from an EMBL/GenBank/DDBJ whole genome shotgun (WGS) entry which is preliminary data.</text>
</comment>
<dbReference type="Proteomes" id="UP001526147">
    <property type="component" value="Unassembled WGS sequence"/>
</dbReference>
<feature type="transmembrane region" description="Helical" evidence="1">
    <location>
        <begin position="43"/>
        <end position="61"/>
    </location>
</feature>
<organism evidence="2 3">
    <name type="scientific">Metabacillus halosaccharovorans</name>
    <dbReference type="NCBI Taxonomy" id="930124"/>
    <lineage>
        <taxon>Bacteria</taxon>
        <taxon>Bacillati</taxon>
        <taxon>Bacillota</taxon>
        <taxon>Bacilli</taxon>
        <taxon>Bacillales</taxon>
        <taxon>Bacillaceae</taxon>
        <taxon>Metabacillus</taxon>
    </lineage>
</organism>
<gene>
    <name evidence="2" type="ORF">OIH86_04970</name>
</gene>
<dbReference type="RefSeq" id="WP_264141865.1">
    <property type="nucleotide sequence ID" value="NZ_JAOYEY010000028.1"/>
</dbReference>
<keyword evidence="1" id="KW-0472">Membrane</keyword>
<proteinExistence type="predicted"/>
<feature type="transmembrane region" description="Helical" evidence="1">
    <location>
        <begin position="12"/>
        <end position="31"/>
    </location>
</feature>
<name>A0ABT3DEB4_9BACI</name>
<keyword evidence="3" id="KW-1185">Reference proteome</keyword>